<sequence length="383" mass="46103">MYKGDHWLDAKEVYQYFFQKVEKFDPREKKFLFTFFRPSGLKTNHYLGKIIDYLKENNYWENSVIIINSDHGFYDKNLYKKTKLLHFDDIHQSSMQPILFIKLPSKLTSSSPRLIKERVYLVDLMETVLDYLNINISYERDSSSFKALIENKIDVNRNRTIRGDCYLMFQAVKRTMIIKSDWKLVNNNGIFSLYNLTEDPLEKEDLKNDHNKIYNELYQFYLKSELKAYKTFQSLLLSLYEKSVLPKLISTNIIIPQQFPPQLVRFLKENLGQHNIIIINPGISKLDYGDKQHCITILFYNRLTGIGLKKLMRKYKKYTKRFIILDTELNEVSNQLNQTGYLKFVLRSVWARRKLLIQRWKEIVVWILYFPLYFNKHAKKYYR</sequence>
<dbReference type="EMBL" id="LAZR01000822">
    <property type="protein sequence ID" value="KKN57042.1"/>
    <property type="molecule type" value="Genomic_DNA"/>
</dbReference>
<dbReference type="AlphaFoldDB" id="A0A0F9S449"/>
<comment type="caution">
    <text evidence="2">The sequence shown here is derived from an EMBL/GenBank/DDBJ whole genome shotgun (WGS) entry which is preliminary data.</text>
</comment>
<organism evidence="2">
    <name type="scientific">marine sediment metagenome</name>
    <dbReference type="NCBI Taxonomy" id="412755"/>
    <lineage>
        <taxon>unclassified sequences</taxon>
        <taxon>metagenomes</taxon>
        <taxon>ecological metagenomes</taxon>
    </lineage>
</organism>
<gene>
    <name evidence="2" type="ORF">LCGC14_0566240</name>
</gene>
<dbReference type="InterPro" id="IPR000917">
    <property type="entry name" value="Sulfatase_N"/>
</dbReference>
<accession>A0A0F9S449</accession>
<dbReference type="InterPro" id="IPR052701">
    <property type="entry name" value="GAG_Ulvan_Degrading_Sulfatases"/>
</dbReference>
<dbReference type="InterPro" id="IPR017850">
    <property type="entry name" value="Alkaline_phosphatase_core_sf"/>
</dbReference>
<dbReference type="SUPFAM" id="SSF53649">
    <property type="entry name" value="Alkaline phosphatase-like"/>
    <property type="match status" value="1"/>
</dbReference>
<evidence type="ECO:0000313" key="2">
    <source>
        <dbReference type="EMBL" id="KKN57042.1"/>
    </source>
</evidence>
<dbReference type="PANTHER" id="PTHR43751">
    <property type="entry name" value="SULFATASE"/>
    <property type="match status" value="1"/>
</dbReference>
<dbReference type="Gene3D" id="3.30.1120.10">
    <property type="match status" value="1"/>
</dbReference>
<evidence type="ECO:0000259" key="1">
    <source>
        <dbReference type="Pfam" id="PF00884"/>
    </source>
</evidence>
<dbReference type="Pfam" id="PF00884">
    <property type="entry name" value="Sulfatase"/>
    <property type="match status" value="1"/>
</dbReference>
<proteinExistence type="predicted"/>
<name>A0A0F9S449_9ZZZZ</name>
<feature type="domain" description="Sulfatase N-terminal" evidence="1">
    <location>
        <begin position="42"/>
        <end position="134"/>
    </location>
</feature>
<reference evidence="2" key="1">
    <citation type="journal article" date="2015" name="Nature">
        <title>Complex archaea that bridge the gap between prokaryotes and eukaryotes.</title>
        <authorList>
            <person name="Spang A."/>
            <person name="Saw J.H."/>
            <person name="Jorgensen S.L."/>
            <person name="Zaremba-Niedzwiedzka K."/>
            <person name="Martijn J."/>
            <person name="Lind A.E."/>
            <person name="van Eijk R."/>
            <person name="Schleper C."/>
            <person name="Guy L."/>
            <person name="Ettema T.J."/>
        </authorList>
    </citation>
    <scope>NUCLEOTIDE SEQUENCE</scope>
</reference>
<protein>
    <recommendedName>
        <fullName evidence="1">Sulfatase N-terminal domain-containing protein</fullName>
    </recommendedName>
</protein>
<dbReference type="PANTHER" id="PTHR43751:SF3">
    <property type="entry name" value="SULFATASE N-TERMINAL DOMAIN-CONTAINING PROTEIN"/>
    <property type="match status" value="1"/>
</dbReference>
<dbReference type="Gene3D" id="3.40.720.10">
    <property type="entry name" value="Alkaline Phosphatase, subunit A"/>
    <property type="match status" value="1"/>
</dbReference>